<sequence length="1070" mass="120235">MDFNDSSEEDTKPLDGKFEDRDTIKKGRQALGLTRNYVPSWTSRDAFREFFQNWVDGMIEAHQVTRDTIKIKTKDSTAEWTATAHRPGSREMIGFIRFIKNKGILELSNFKAQLPRKALDIGVSTKRTINNTAGTHGEGFKVASLVMVRKGYQVRYESSNFYWKFQFGGRDNRHLYCLLSPMKDTEISNRMSAEAARIRVGEPRDLDSNIWEDVTVKIGKVYSAKGSQIETSTFLDWIKVALELNRPSHSIKTADGELILSKEFGGRMYLKGLFIGKSASTQPLKFGYNLAYGNVNRDRERLSNSSQEAATLAKIWGAAILEGNEEAQIEYTKMLRESDQHPWADVSLAEHYISSAVAKKILTSLLASFPDQDVFFHSLRDAAKDFKVIKSDLKKVPISLPTSLWDCLRRFSLLRTPEEHCHHLLQNAPTSTYKESPYSTGVKRALSAALALDQNTKDLKMTFKSNPKSNLDVLVVGSNLFINDKFLDFDQSHERFSCFLWQYKVDAPEFPCDHTIIELYVSILRELGKEGTLSRKSSFFLSPSLKLELDQNLRQMPRLLKASPGEIAGELTVSWSVSESEMIYNLYGLDLMCRVILHRESTCLSLREDLVFDSDGASIDTLDLGQYHGTAKCGCSFSVTSQRSGKTTFKALDCNAKYFPMVARNCDRSFFGTPPPSTLPAAVNKLNVVVKETAECDAKEGLKQDSHNDSNIPLKNEPDDLMNGSGGNHDNESNTEPADIGVEIDEKVSGLLFKYQSSDAISKSLPKSGTGGLPSSRSKPSASSESYPHIKALNIQKEQLDMSLQTKRRELEIIKYNLQSKDEEISISKESLENKELELRQMAAENETETQRLSSIIEDLQGDNRQLHESEEARDTQISELENTIEKLHGDLHELQESKRATEAHLESLTNEVSQLRAESLEIERPIQKPATDRKPCMQSSSDASETLQTENRALKKTIESVRSEIKQVQDDRNSMAGTLKSLSDMMQSVLNLKTKEQMVPLLQGVLGMIQSMVNLGARATAAESKTADIKRERLVEDEDAPRPAPRPIKRQRTATTIKKEDAAIDLTDD</sequence>
<feature type="compositionally biased region" description="Low complexity" evidence="2">
    <location>
        <begin position="774"/>
        <end position="787"/>
    </location>
</feature>
<feature type="compositionally biased region" description="Polar residues" evidence="2">
    <location>
        <begin position="938"/>
        <end position="952"/>
    </location>
</feature>
<organism evidence="3 4">
    <name type="scientific">Oculimacula yallundae</name>
    <dbReference type="NCBI Taxonomy" id="86028"/>
    <lineage>
        <taxon>Eukaryota</taxon>
        <taxon>Fungi</taxon>
        <taxon>Dikarya</taxon>
        <taxon>Ascomycota</taxon>
        <taxon>Pezizomycotina</taxon>
        <taxon>Leotiomycetes</taxon>
        <taxon>Helotiales</taxon>
        <taxon>Ploettnerulaceae</taxon>
        <taxon>Oculimacula</taxon>
    </lineage>
</organism>
<gene>
    <name evidence="3" type="ORF">VTL71DRAFT_101</name>
</gene>
<reference evidence="3 4" key="1">
    <citation type="journal article" date="2024" name="Commun. Biol.">
        <title>Comparative genomic analysis of thermophilic fungi reveals convergent evolutionary adaptations and gene losses.</title>
        <authorList>
            <person name="Steindorff A.S."/>
            <person name="Aguilar-Pontes M.V."/>
            <person name="Robinson A.J."/>
            <person name="Andreopoulos B."/>
            <person name="LaButti K."/>
            <person name="Kuo A."/>
            <person name="Mondo S."/>
            <person name="Riley R."/>
            <person name="Otillar R."/>
            <person name="Haridas S."/>
            <person name="Lipzen A."/>
            <person name="Grimwood J."/>
            <person name="Schmutz J."/>
            <person name="Clum A."/>
            <person name="Reid I.D."/>
            <person name="Moisan M.C."/>
            <person name="Butler G."/>
            <person name="Nguyen T.T.M."/>
            <person name="Dewar K."/>
            <person name="Conant G."/>
            <person name="Drula E."/>
            <person name="Henrissat B."/>
            <person name="Hansel C."/>
            <person name="Singer S."/>
            <person name="Hutchinson M.I."/>
            <person name="de Vries R.P."/>
            <person name="Natvig D.O."/>
            <person name="Powell A.J."/>
            <person name="Tsang A."/>
            <person name="Grigoriev I.V."/>
        </authorList>
    </citation>
    <scope>NUCLEOTIDE SEQUENCE [LARGE SCALE GENOMIC DNA]</scope>
    <source>
        <strain evidence="3 4">CBS 494.80</strain>
    </source>
</reference>
<proteinExistence type="predicted"/>
<protein>
    <submittedName>
        <fullName evidence="3">Uncharacterized protein</fullName>
    </submittedName>
</protein>
<name>A0ABR4CZ47_9HELO</name>
<evidence type="ECO:0000313" key="4">
    <source>
        <dbReference type="Proteomes" id="UP001595075"/>
    </source>
</evidence>
<feature type="compositionally biased region" description="Basic and acidic residues" evidence="2">
    <location>
        <begin position="927"/>
        <end position="936"/>
    </location>
</feature>
<feature type="region of interest" description="Disordered" evidence="2">
    <location>
        <begin position="1024"/>
        <end position="1070"/>
    </location>
</feature>
<evidence type="ECO:0000256" key="1">
    <source>
        <dbReference type="SAM" id="Coils"/>
    </source>
</evidence>
<accession>A0ABR4CZ47</accession>
<dbReference type="EMBL" id="JAZHXI010000001">
    <property type="protein sequence ID" value="KAL2075159.1"/>
    <property type="molecule type" value="Genomic_DNA"/>
</dbReference>
<keyword evidence="4" id="KW-1185">Reference proteome</keyword>
<feature type="region of interest" description="Disordered" evidence="2">
    <location>
        <begin position="927"/>
        <end position="952"/>
    </location>
</feature>
<feature type="compositionally biased region" description="Basic and acidic residues" evidence="2">
    <location>
        <begin position="1026"/>
        <end position="1035"/>
    </location>
</feature>
<evidence type="ECO:0000256" key="2">
    <source>
        <dbReference type="SAM" id="MobiDB-lite"/>
    </source>
</evidence>
<keyword evidence="1" id="KW-0175">Coiled coil</keyword>
<evidence type="ECO:0000313" key="3">
    <source>
        <dbReference type="EMBL" id="KAL2075159.1"/>
    </source>
</evidence>
<dbReference type="PANTHER" id="PTHR23159:SF60">
    <property type="entry name" value="SPINDLE ASSEMBLY ABNORMAL PROTEIN 4"/>
    <property type="match status" value="1"/>
</dbReference>
<feature type="region of interest" description="Disordered" evidence="2">
    <location>
        <begin position="698"/>
        <end position="737"/>
    </location>
</feature>
<dbReference type="Proteomes" id="UP001595075">
    <property type="component" value="Unassembled WGS sequence"/>
</dbReference>
<feature type="coiled-coil region" evidence="1">
    <location>
        <begin position="878"/>
        <end position="919"/>
    </location>
</feature>
<feature type="region of interest" description="Disordered" evidence="2">
    <location>
        <begin position="763"/>
        <end position="787"/>
    </location>
</feature>
<dbReference type="PANTHER" id="PTHR23159">
    <property type="entry name" value="CENTROSOMAL PROTEIN 2"/>
    <property type="match status" value="1"/>
</dbReference>
<feature type="coiled-coil region" evidence="1">
    <location>
        <begin position="790"/>
        <end position="852"/>
    </location>
</feature>
<comment type="caution">
    <text evidence="3">The sequence shown here is derived from an EMBL/GenBank/DDBJ whole genome shotgun (WGS) entry which is preliminary data.</text>
</comment>
<feature type="compositionally biased region" description="Basic and acidic residues" evidence="2">
    <location>
        <begin position="698"/>
        <end position="708"/>
    </location>
</feature>